<dbReference type="Pfam" id="PF08172">
    <property type="entry name" value="CASP_C"/>
    <property type="match status" value="1"/>
</dbReference>
<proteinExistence type="inferred from homology"/>
<evidence type="ECO:0000313" key="15">
    <source>
        <dbReference type="Proteomes" id="UP000429181"/>
    </source>
</evidence>
<dbReference type="InterPro" id="IPR012955">
    <property type="entry name" value="CASP_C"/>
</dbReference>
<keyword evidence="6" id="KW-1133">Transmembrane helix</keyword>
<evidence type="ECO:0000256" key="8">
    <source>
        <dbReference type="ARBA" id="ARBA00023054"/>
    </source>
</evidence>
<sequence length="834" mass="94042">MPRVEQQDWDLGMWQEEVLVMSRSERLWGGMAFGHWPDWLAKQHASARCVVEATACEVCVGTQHVKLSGFGAWMGWWGRMGAQASFRWSPVPPGPQGSDPWHHRLSPGVLVMCKYALLCSECNYNLVFPFCFSQQRELDATATVLANRQDESEQSRKRLIEQSREFKKNTPEDLRKQVAPLLKSFQGEIDALSKRSKEAEAAFLNVYKRLIDVPDPVPALDLGQQLQLKVQRLHDIETENQKLRETLEEYNKEFAEVKNQEVTIKALKEKIREYEQTLKNQAETIALEKEQKLQNDFAEKERKLQETQMSTTSKLEEAEHKVQTLQTALEKTRTELFDLKTKYDEEITAKADEIEMIMTDLERANQRAEVAQREAETLREQLSSANHSLQLASQIQKAPDVEQAIEVLTRSSLEAELAAKEREIAQLVEDVQRLQANLSKLRENSASQISQLEQQLSAKNSTLKQLEEKLKGQADYEEVKKELNILKSMEFAPAEGAGTQDASRPLEVLLLEKNRSLQSENAALRISNSDLSGRCAELQVHVTELTATAAEQRELIARLEQDLSTIQSIQRPDAEGAAELGLEKIPEPIKEATALFYGPSAPASSLPEGQVDSLLSIISSQRERFRARNQELEAENRLAQHTIQALQTELDSLRADNIKLFEKIKFLQSYPGRGGGSDDTELRYSTQYEERLDPFSSFSKRERQRKYLSLSPWDKATLSMGRLVLSNKMARTIGFFYTLFLHLLVFLVSEDLGTARDTFTTVPPPTTLRRRACARPLLSPSGASGDDKPTQQALWLGQQPVRLHAGPSPGGRGGGGGLLEGRATEGGWRMGEEA</sequence>
<feature type="region of interest" description="Disordered" evidence="11">
    <location>
        <begin position="801"/>
        <end position="834"/>
    </location>
</feature>
<evidence type="ECO:0000259" key="13">
    <source>
        <dbReference type="Pfam" id="PF25398"/>
    </source>
</evidence>
<dbReference type="GO" id="GO:0000981">
    <property type="term" value="F:DNA-binding transcription factor activity, RNA polymerase II-specific"/>
    <property type="evidence" value="ECO:0007669"/>
    <property type="project" value="TreeGrafter"/>
</dbReference>
<evidence type="ECO:0000256" key="5">
    <source>
        <dbReference type="ARBA" id="ARBA00022692"/>
    </source>
</evidence>
<keyword evidence="8 10" id="KW-0175">Coiled coil</keyword>
<name>A0A4W2HIN1_BOBOX</name>
<feature type="compositionally biased region" description="Gly residues" evidence="11">
    <location>
        <begin position="808"/>
        <end position="819"/>
    </location>
</feature>
<dbReference type="Proteomes" id="UP000429181">
    <property type="component" value="Chromosome 25"/>
</dbReference>
<keyword evidence="9" id="KW-0472">Membrane</keyword>
<dbReference type="PANTHER" id="PTHR14043">
    <property type="entry name" value="CCAAT DISPLACEMENT PROTEIN-RELATED"/>
    <property type="match status" value="1"/>
</dbReference>
<feature type="coiled-coil region" evidence="10">
    <location>
        <begin position="615"/>
        <end position="663"/>
    </location>
</feature>
<evidence type="ECO:0000256" key="3">
    <source>
        <dbReference type="ARBA" id="ARBA00018691"/>
    </source>
</evidence>
<evidence type="ECO:0000256" key="7">
    <source>
        <dbReference type="ARBA" id="ARBA00023034"/>
    </source>
</evidence>
<dbReference type="PANTHER" id="PTHR14043:SF15">
    <property type="entry name" value="PROTEIN CASP"/>
    <property type="match status" value="1"/>
</dbReference>
<reference evidence="14" key="2">
    <citation type="submission" date="2025-08" db="UniProtKB">
        <authorList>
            <consortium name="Ensembl"/>
        </authorList>
    </citation>
    <scope>IDENTIFICATION</scope>
</reference>
<evidence type="ECO:0000256" key="9">
    <source>
        <dbReference type="ARBA" id="ARBA00023136"/>
    </source>
</evidence>
<evidence type="ECO:0000256" key="2">
    <source>
        <dbReference type="ARBA" id="ARBA00006415"/>
    </source>
</evidence>
<feature type="domain" description="Cux N-terminal" evidence="13">
    <location>
        <begin position="134"/>
        <end position="224"/>
    </location>
</feature>
<organism evidence="14 15">
    <name type="scientific">Bos indicus x Bos taurus</name>
    <name type="common">Hybrid cattle</name>
    <dbReference type="NCBI Taxonomy" id="30522"/>
    <lineage>
        <taxon>Eukaryota</taxon>
        <taxon>Metazoa</taxon>
        <taxon>Chordata</taxon>
        <taxon>Craniata</taxon>
        <taxon>Vertebrata</taxon>
        <taxon>Euteleostomi</taxon>
        <taxon>Mammalia</taxon>
        <taxon>Eutheria</taxon>
        <taxon>Laurasiatheria</taxon>
        <taxon>Artiodactyla</taxon>
        <taxon>Ruminantia</taxon>
        <taxon>Pecora</taxon>
        <taxon>Bovidae</taxon>
        <taxon>Bovinae</taxon>
        <taxon>Bos</taxon>
    </lineage>
</organism>
<dbReference type="GO" id="GO:0006891">
    <property type="term" value="P:intra-Golgi vesicle-mediated transport"/>
    <property type="evidence" value="ECO:0007669"/>
    <property type="project" value="InterPro"/>
</dbReference>
<keyword evidence="7" id="KW-0333">Golgi apparatus</keyword>
<gene>
    <name evidence="14" type="primary">CUX1</name>
</gene>
<evidence type="ECO:0000259" key="12">
    <source>
        <dbReference type="Pfam" id="PF08172"/>
    </source>
</evidence>
<evidence type="ECO:0000313" key="14">
    <source>
        <dbReference type="Ensembl" id="ENSBIXP00005030891.1"/>
    </source>
</evidence>
<keyword evidence="5" id="KW-0812">Transmembrane</keyword>
<feature type="coiled-coil region" evidence="10">
    <location>
        <begin position="226"/>
        <end position="469"/>
    </location>
</feature>
<evidence type="ECO:0000256" key="6">
    <source>
        <dbReference type="ARBA" id="ARBA00022989"/>
    </source>
</evidence>
<comment type="subcellular location">
    <subcellularLocation>
        <location evidence="1">Golgi apparatus membrane</location>
        <topology evidence="1">Single-pass type IV membrane protein</topology>
    </subcellularLocation>
</comment>
<evidence type="ECO:0000256" key="1">
    <source>
        <dbReference type="ARBA" id="ARBA00004409"/>
    </source>
</evidence>
<comment type="similarity">
    <text evidence="2">Belongs to the CASP family.</text>
</comment>
<evidence type="ECO:0000256" key="10">
    <source>
        <dbReference type="SAM" id="Coils"/>
    </source>
</evidence>
<protein>
    <recommendedName>
        <fullName evidence="3">Protein CASP</fullName>
    </recommendedName>
</protein>
<evidence type="ECO:0000256" key="4">
    <source>
        <dbReference type="ARBA" id="ARBA00022448"/>
    </source>
</evidence>
<dbReference type="GO" id="GO:0005634">
    <property type="term" value="C:nucleus"/>
    <property type="evidence" value="ECO:0007669"/>
    <property type="project" value="TreeGrafter"/>
</dbReference>
<dbReference type="GeneTree" id="ENSGT00940000159751"/>
<evidence type="ECO:0000256" key="11">
    <source>
        <dbReference type="SAM" id="MobiDB-lite"/>
    </source>
</evidence>
<dbReference type="Pfam" id="PF25398">
    <property type="entry name" value="CUX1_N"/>
    <property type="match status" value="1"/>
</dbReference>
<dbReference type="GO" id="GO:0000977">
    <property type="term" value="F:RNA polymerase II transcription regulatory region sequence-specific DNA binding"/>
    <property type="evidence" value="ECO:0007669"/>
    <property type="project" value="TreeGrafter"/>
</dbReference>
<dbReference type="AlphaFoldDB" id="A0A4W2HIN1"/>
<dbReference type="Ensembl" id="ENSBIXT00005006434.1">
    <property type="protein sequence ID" value="ENSBIXP00005030891.1"/>
    <property type="gene ID" value="ENSBIXG00005011168.1"/>
</dbReference>
<accession>A0A4W2HIN1</accession>
<dbReference type="GO" id="GO:0000139">
    <property type="term" value="C:Golgi membrane"/>
    <property type="evidence" value="ECO:0007669"/>
    <property type="project" value="UniProtKB-SubCell"/>
</dbReference>
<reference evidence="14 15" key="1">
    <citation type="submission" date="2018-11" db="EMBL/GenBank/DDBJ databases">
        <title>Haplotype-resolved cattle genomes.</title>
        <authorList>
            <person name="Low W.Y."/>
            <person name="Tearle R."/>
            <person name="Bickhart D.M."/>
            <person name="Rosen B.D."/>
            <person name="Koren S."/>
            <person name="Rhie A."/>
            <person name="Hiendleder S."/>
            <person name="Phillippy A.M."/>
            <person name="Smith T.P.L."/>
            <person name="Williams J.L."/>
        </authorList>
    </citation>
    <scope>NUCLEOTIDE SEQUENCE [LARGE SCALE GENOMIC DNA]</scope>
</reference>
<keyword evidence="4" id="KW-0813">Transport</keyword>
<feature type="coiled-coil region" evidence="10">
    <location>
        <begin position="542"/>
        <end position="569"/>
    </location>
</feature>
<dbReference type="InterPro" id="IPR057476">
    <property type="entry name" value="Cux_N"/>
</dbReference>
<feature type="domain" description="CASP C-terminal" evidence="12">
    <location>
        <begin position="537"/>
        <end position="749"/>
    </location>
</feature>